<reference evidence="5 6" key="1">
    <citation type="submission" date="2017-07" db="EMBL/GenBank/DDBJ databases">
        <title>An improved, manually edited Actinidia chinensis var. chinensis (kiwifruit) genome highlights the challenges associated with draft genomes and gene prediction in plants.</title>
        <authorList>
            <person name="Pilkington S."/>
            <person name="Crowhurst R."/>
            <person name="Hilario E."/>
            <person name="Nardozza S."/>
            <person name="Fraser L."/>
            <person name="Peng Y."/>
            <person name="Gunaseelan K."/>
            <person name="Simpson R."/>
            <person name="Tahir J."/>
            <person name="Deroles S."/>
            <person name="Templeton K."/>
            <person name="Luo Z."/>
            <person name="Davy M."/>
            <person name="Cheng C."/>
            <person name="Mcneilage M."/>
            <person name="Scaglione D."/>
            <person name="Liu Y."/>
            <person name="Zhang Q."/>
            <person name="Datson P."/>
            <person name="De Silva N."/>
            <person name="Gardiner S."/>
            <person name="Bassett H."/>
            <person name="Chagne D."/>
            <person name="Mccallum J."/>
            <person name="Dzierzon H."/>
            <person name="Deng C."/>
            <person name="Wang Y.-Y."/>
            <person name="Barron N."/>
            <person name="Manako K."/>
            <person name="Bowen J."/>
            <person name="Foster T."/>
            <person name="Erridge Z."/>
            <person name="Tiffin H."/>
            <person name="Waite C."/>
            <person name="Davies K."/>
            <person name="Grierson E."/>
            <person name="Laing W."/>
            <person name="Kirk R."/>
            <person name="Chen X."/>
            <person name="Wood M."/>
            <person name="Montefiori M."/>
            <person name="Brummell D."/>
            <person name="Schwinn K."/>
            <person name="Catanach A."/>
            <person name="Fullerton C."/>
            <person name="Li D."/>
            <person name="Meiyalaghan S."/>
            <person name="Nieuwenhuizen N."/>
            <person name="Read N."/>
            <person name="Prakash R."/>
            <person name="Hunter D."/>
            <person name="Zhang H."/>
            <person name="Mckenzie M."/>
            <person name="Knabel M."/>
            <person name="Harris A."/>
            <person name="Allan A."/>
            <person name="Chen A."/>
            <person name="Janssen B."/>
            <person name="Plunkett B."/>
            <person name="Dwamena C."/>
            <person name="Voogd C."/>
            <person name="Leif D."/>
            <person name="Lafferty D."/>
            <person name="Souleyre E."/>
            <person name="Varkonyi-Gasic E."/>
            <person name="Gambi F."/>
            <person name="Hanley J."/>
            <person name="Yao J.-L."/>
            <person name="Cheung J."/>
            <person name="David K."/>
            <person name="Warren B."/>
            <person name="Marsh K."/>
            <person name="Snowden K."/>
            <person name="Lin-Wang K."/>
            <person name="Brian L."/>
            <person name="Martinez-Sanchez M."/>
            <person name="Wang M."/>
            <person name="Ileperuma N."/>
            <person name="Macnee N."/>
            <person name="Campin R."/>
            <person name="Mcatee P."/>
            <person name="Drummond R."/>
            <person name="Espley R."/>
            <person name="Ireland H."/>
            <person name="Wu R."/>
            <person name="Atkinson R."/>
            <person name="Karunairetnam S."/>
            <person name="Bulley S."/>
            <person name="Chunkath S."/>
            <person name="Hanley Z."/>
            <person name="Storey R."/>
            <person name="Thrimawithana A."/>
            <person name="Thomson S."/>
            <person name="David C."/>
            <person name="Testolin R."/>
        </authorList>
    </citation>
    <scope>NUCLEOTIDE SEQUENCE [LARGE SCALE GENOMIC DNA]</scope>
    <source>
        <strain evidence="6">cv. Red5</strain>
        <tissue evidence="5">Young leaf</tissue>
    </source>
</reference>
<dbReference type="CDD" id="cd06464">
    <property type="entry name" value="ACD_sHsps-like"/>
    <property type="match status" value="1"/>
</dbReference>
<dbReference type="STRING" id="1590841.A0A2R6QTG8"/>
<proteinExistence type="inferred from homology"/>
<dbReference type="Gramene" id="PSS14421">
    <property type="protein sequence ID" value="PSS14421"/>
    <property type="gene ID" value="CEY00_Acc14989"/>
</dbReference>
<keyword evidence="6" id="KW-1185">Reference proteome</keyword>
<dbReference type="SUPFAM" id="SSF49764">
    <property type="entry name" value="HSP20-like chaperones"/>
    <property type="match status" value="1"/>
</dbReference>
<gene>
    <name evidence="5" type="ORF">CEY00_Acc14989</name>
</gene>
<dbReference type="PROSITE" id="PS01031">
    <property type="entry name" value="SHSP"/>
    <property type="match status" value="1"/>
</dbReference>
<evidence type="ECO:0000313" key="6">
    <source>
        <dbReference type="Proteomes" id="UP000241394"/>
    </source>
</evidence>
<evidence type="ECO:0000313" key="5">
    <source>
        <dbReference type="EMBL" id="PSS14421.1"/>
    </source>
</evidence>
<protein>
    <submittedName>
        <fullName evidence="5">Small heat shock protein</fullName>
    </submittedName>
</protein>
<feature type="domain" description="SHSP" evidence="4">
    <location>
        <begin position="159"/>
        <end position="264"/>
    </location>
</feature>
<comment type="caution">
    <text evidence="5">The sequence shown here is derived from an EMBL/GenBank/DDBJ whole genome shotgun (WGS) entry which is preliminary data.</text>
</comment>
<dbReference type="EMBL" id="NKQK01000013">
    <property type="protein sequence ID" value="PSS14421.1"/>
    <property type="molecule type" value="Genomic_DNA"/>
</dbReference>
<dbReference type="InterPro" id="IPR008978">
    <property type="entry name" value="HSP20-like_chaperone"/>
</dbReference>
<dbReference type="Gene3D" id="2.60.40.790">
    <property type="match status" value="1"/>
</dbReference>
<dbReference type="InParanoid" id="A0A2R6QTG8"/>
<accession>A0A2R6QTG8</accession>
<dbReference type="FunCoup" id="A0A2R6QTG8">
    <property type="interactions" value="634"/>
</dbReference>
<evidence type="ECO:0000259" key="4">
    <source>
        <dbReference type="PROSITE" id="PS01031"/>
    </source>
</evidence>
<dbReference type="OMA" id="THLLPMN"/>
<dbReference type="PANTHER" id="PTHR11527">
    <property type="entry name" value="HEAT-SHOCK PROTEIN 20 FAMILY MEMBER"/>
    <property type="match status" value="1"/>
</dbReference>
<dbReference type="Pfam" id="PF00011">
    <property type="entry name" value="HSP20"/>
    <property type="match status" value="1"/>
</dbReference>
<evidence type="ECO:0000256" key="3">
    <source>
        <dbReference type="RuleBase" id="RU003616"/>
    </source>
</evidence>
<comment type="similarity">
    <text evidence="2 3">Belongs to the small heat shock protein (HSP20) family.</text>
</comment>
<dbReference type="OrthoDB" id="1431247at2759"/>
<evidence type="ECO:0000256" key="1">
    <source>
        <dbReference type="ARBA" id="ARBA00023016"/>
    </source>
</evidence>
<dbReference type="Proteomes" id="UP000241394">
    <property type="component" value="Chromosome LG13"/>
</dbReference>
<organism evidence="5 6">
    <name type="scientific">Actinidia chinensis var. chinensis</name>
    <name type="common">Chinese soft-hair kiwi</name>
    <dbReference type="NCBI Taxonomy" id="1590841"/>
    <lineage>
        <taxon>Eukaryota</taxon>
        <taxon>Viridiplantae</taxon>
        <taxon>Streptophyta</taxon>
        <taxon>Embryophyta</taxon>
        <taxon>Tracheophyta</taxon>
        <taxon>Spermatophyta</taxon>
        <taxon>Magnoliopsida</taxon>
        <taxon>eudicotyledons</taxon>
        <taxon>Gunneridae</taxon>
        <taxon>Pentapetalae</taxon>
        <taxon>asterids</taxon>
        <taxon>Ericales</taxon>
        <taxon>Actinidiaceae</taxon>
        <taxon>Actinidia</taxon>
    </lineage>
</organism>
<dbReference type="InterPro" id="IPR002068">
    <property type="entry name" value="A-crystallin/Hsp20_dom"/>
</dbReference>
<sequence length="264" mass="29329">MESQVVKRRMNTIAGHFATTAEDVSTFAPHIFPVNCSSSLKSVIRRCDNRMHFARQGSSSQACFMRQALREKVISAKSDAPVNSTGSANKDSSKAFEAPLFSRPSSVQPNVLNVGLIQPVLQECKLPAPPEPPKFGRPHRRIGGQQQFCSRKKNHAFESNGFERSPRMDVTESGRSYILMVELPGVSISDIRVEINDQTLTVMGTNSTRLWRVASANDRVSTYHKREISQGPYQVVWQLPSIANKDSISAEFVDGLLQITIPKL</sequence>
<keyword evidence="1 5" id="KW-0346">Stress response</keyword>
<reference evidence="6" key="2">
    <citation type="journal article" date="2018" name="BMC Genomics">
        <title>A manually annotated Actinidia chinensis var. chinensis (kiwifruit) genome highlights the challenges associated with draft genomes and gene prediction in plants.</title>
        <authorList>
            <person name="Pilkington S.M."/>
            <person name="Crowhurst R."/>
            <person name="Hilario E."/>
            <person name="Nardozza S."/>
            <person name="Fraser L."/>
            <person name="Peng Y."/>
            <person name="Gunaseelan K."/>
            <person name="Simpson R."/>
            <person name="Tahir J."/>
            <person name="Deroles S.C."/>
            <person name="Templeton K."/>
            <person name="Luo Z."/>
            <person name="Davy M."/>
            <person name="Cheng C."/>
            <person name="McNeilage M."/>
            <person name="Scaglione D."/>
            <person name="Liu Y."/>
            <person name="Zhang Q."/>
            <person name="Datson P."/>
            <person name="De Silva N."/>
            <person name="Gardiner S.E."/>
            <person name="Bassett H."/>
            <person name="Chagne D."/>
            <person name="McCallum J."/>
            <person name="Dzierzon H."/>
            <person name="Deng C."/>
            <person name="Wang Y.Y."/>
            <person name="Barron L."/>
            <person name="Manako K."/>
            <person name="Bowen J."/>
            <person name="Foster T.M."/>
            <person name="Erridge Z.A."/>
            <person name="Tiffin H."/>
            <person name="Waite C.N."/>
            <person name="Davies K.M."/>
            <person name="Grierson E.P."/>
            <person name="Laing W.A."/>
            <person name="Kirk R."/>
            <person name="Chen X."/>
            <person name="Wood M."/>
            <person name="Montefiori M."/>
            <person name="Brummell D.A."/>
            <person name="Schwinn K.E."/>
            <person name="Catanach A."/>
            <person name="Fullerton C."/>
            <person name="Li D."/>
            <person name="Meiyalaghan S."/>
            <person name="Nieuwenhuizen N."/>
            <person name="Read N."/>
            <person name="Prakash R."/>
            <person name="Hunter D."/>
            <person name="Zhang H."/>
            <person name="McKenzie M."/>
            <person name="Knabel M."/>
            <person name="Harris A."/>
            <person name="Allan A.C."/>
            <person name="Gleave A."/>
            <person name="Chen A."/>
            <person name="Janssen B.J."/>
            <person name="Plunkett B."/>
            <person name="Ampomah-Dwamena C."/>
            <person name="Voogd C."/>
            <person name="Leif D."/>
            <person name="Lafferty D."/>
            <person name="Souleyre E.J.F."/>
            <person name="Varkonyi-Gasic E."/>
            <person name="Gambi F."/>
            <person name="Hanley J."/>
            <person name="Yao J.L."/>
            <person name="Cheung J."/>
            <person name="David K.M."/>
            <person name="Warren B."/>
            <person name="Marsh K."/>
            <person name="Snowden K.C."/>
            <person name="Lin-Wang K."/>
            <person name="Brian L."/>
            <person name="Martinez-Sanchez M."/>
            <person name="Wang M."/>
            <person name="Ileperuma N."/>
            <person name="Macnee N."/>
            <person name="Campin R."/>
            <person name="McAtee P."/>
            <person name="Drummond R.S.M."/>
            <person name="Espley R.V."/>
            <person name="Ireland H.S."/>
            <person name="Wu R."/>
            <person name="Atkinson R.G."/>
            <person name="Karunairetnam S."/>
            <person name="Bulley S."/>
            <person name="Chunkath S."/>
            <person name="Hanley Z."/>
            <person name="Storey R."/>
            <person name="Thrimawithana A.H."/>
            <person name="Thomson S."/>
            <person name="David C."/>
            <person name="Testolin R."/>
            <person name="Huang H."/>
            <person name="Hellens R.P."/>
            <person name="Schaffer R.J."/>
        </authorList>
    </citation>
    <scope>NUCLEOTIDE SEQUENCE [LARGE SCALE GENOMIC DNA]</scope>
    <source>
        <strain evidence="6">cv. Red5</strain>
    </source>
</reference>
<name>A0A2R6QTG8_ACTCC</name>
<dbReference type="AlphaFoldDB" id="A0A2R6QTG8"/>
<dbReference type="InterPro" id="IPR031107">
    <property type="entry name" value="Small_HSP"/>
</dbReference>
<evidence type="ECO:0000256" key="2">
    <source>
        <dbReference type="PROSITE-ProRule" id="PRU00285"/>
    </source>
</evidence>